<comment type="similarity">
    <text evidence="9">Belongs to the SEC20 family.</text>
</comment>
<dbReference type="GO" id="GO:0005484">
    <property type="term" value="F:SNAP receptor activity"/>
    <property type="evidence" value="ECO:0007669"/>
    <property type="project" value="InterPro"/>
</dbReference>
<evidence type="ECO:0000313" key="13">
    <source>
        <dbReference type="EMBL" id="KFH43007.1"/>
    </source>
</evidence>
<dbReference type="InterPro" id="IPR056173">
    <property type="entry name" value="Sec20_C"/>
</dbReference>
<sequence length="389" mass="42630">MSFEGLQERLAALQETTSQLKDLIDRLANLDFQPGSVPLDTSEEGSVSGELSAEIGSLLRDGEDEKELLQEEVEYLRHAEKARLREGVERQGEELNRCRREFRKARLAAKKSLSQAQRLERHLMVQSYSLPASGAATPSLPDSDADRAPQQFVPRHKPTPSYHQKTAATSLSEKDRQAVGASSRVTDSLRQMHASLQAELERSEYAHQTMQESTAAFTQLSESYGSLETMLSRSRDLLGTLLRSQKSDTWYLSTSVYMLMVVGAWLVFRRLLYGPVWWLVWLPLRVLFGVGSRVGDAALRSRGPGESGRVGEAAGTTGGRVPVEGLPKEDLPTVKVGQEVPSPESGGGGADSMVDEVGKIVDGHGEAGNKEEVGQEGQAAEDARPRDEL</sequence>
<feature type="domain" description="Sec20 C-terminal" evidence="12">
    <location>
        <begin position="182"/>
        <end position="271"/>
    </location>
</feature>
<keyword evidence="5" id="KW-0931">ER-Golgi transport</keyword>
<comment type="caution">
    <text evidence="13">The sequence shown here is derived from an EMBL/GenBank/DDBJ whole genome shotgun (WGS) entry which is preliminary data.</text>
</comment>
<evidence type="ECO:0000256" key="2">
    <source>
        <dbReference type="ARBA" id="ARBA00022448"/>
    </source>
</evidence>
<evidence type="ECO:0000256" key="8">
    <source>
        <dbReference type="ARBA" id="ARBA00023136"/>
    </source>
</evidence>
<keyword evidence="3" id="KW-0812">Transmembrane</keyword>
<comment type="subcellular location">
    <subcellularLocation>
        <location evidence="1">Endoplasmic reticulum membrane</location>
        <topology evidence="1">Single-pass type IV membrane protein</topology>
    </subcellularLocation>
</comment>
<evidence type="ECO:0000256" key="6">
    <source>
        <dbReference type="ARBA" id="ARBA00022989"/>
    </source>
</evidence>
<dbReference type="HOGENOM" id="CLU_038503_0_0_1"/>
<evidence type="ECO:0000256" key="4">
    <source>
        <dbReference type="ARBA" id="ARBA00022824"/>
    </source>
</evidence>
<evidence type="ECO:0000256" key="11">
    <source>
        <dbReference type="SAM" id="MobiDB-lite"/>
    </source>
</evidence>
<feature type="region of interest" description="Disordered" evidence="11">
    <location>
        <begin position="132"/>
        <end position="185"/>
    </location>
</feature>
<evidence type="ECO:0000259" key="12">
    <source>
        <dbReference type="Pfam" id="PF03908"/>
    </source>
</evidence>
<keyword evidence="14" id="KW-1185">Reference proteome</keyword>
<proteinExistence type="inferred from homology"/>
<keyword evidence="4" id="KW-0256">Endoplasmic reticulum</keyword>
<evidence type="ECO:0000256" key="5">
    <source>
        <dbReference type="ARBA" id="ARBA00022892"/>
    </source>
</evidence>
<feature type="compositionally biased region" description="Polar residues" evidence="11">
    <location>
        <begin position="161"/>
        <end position="171"/>
    </location>
</feature>
<evidence type="ECO:0000256" key="7">
    <source>
        <dbReference type="ARBA" id="ARBA00023054"/>
    </source>
</evidence>
<name>A0A086T0X5_HAPC1</name>
<feature type="compositionally biased region" description="Basic and acidic residues" evidence="11">
    <location>
        <begin position="356"/>
        <end position="373"/>
    </location>
</feature>
<evidence type="ECO:0000256" key="3">
    <source>
        <dbReference type="ARBA" id="ARBA00022692"/>
    </source>
</evidence>
<dbReference type="AlphaFoldDB" id="A0A086T0X5"/>
<gene>
    <name evidence="13" type="ORF">ACRE_062660</name>
</gene>
<dbReference type="GO" id="GO:0006890">
    <property type="term" value="P:retrograde vesicle-mediated transport, Golgi to endoplasmic reticulum"/>
    <property type="evidence" value="ECO:0007669"/>
    <property type="project" value="InterPro"/>
</dbReference>
<dbReference type="InterPro" id="IPR005606">
    <property type="entry name" value="Sec20"/>
</dbReference>
<feature type="region of interest" description="Disordered" evidence="11">
    <location>
        <begin position="298"/>
        <end position="389"/>
    </location>
</feature>
<dbReference type="EMBL" id="JPKY01000080">
    <property type="protein sequence ID" value="KFH43007.1"/>
    <property type="molecule type" value="Genomic_DNA"/>
</dbReference>
<dbReference type="STRING" id="857340.A0A086T0X5"/>
<feature type="coiled-coil region" evidence="10">
    <location>
        <begin position="3"/>
        <end position="33"/>
    </location>
</feature>
<evidence type="ECO:0000256" key="10">
    <source>
        <dbReference type="SAM" id="Coils"/>
    </source>
</evidence>
<evidence type="ECO:0000256" key="1">
    <source>
        <dbReference type="ARBA" id="ARBA00004163"/>
    </source>
</evidence>
<keyword evidence="6" id="KW-1133">Transmembrane helix</keyword>
<reference evidence="14" key="1">
    <citation type="journal article" date="2014" name="Genome Announc.">
        <title>Genome sequence and annotation of Acremonium chrysogenum, producer of the beta-lactam antibiotic cephalosporin C.</title>
        <authorList>
            <person name="Terfehr D."/>
            <person name="Dahlmann T.A."/>
            <person name="Specht T."/>
            <person name="Zadra I."/>
            <person name="Kuernsteiner H."/>
            <person name="Kueck U."/>
        </authorList>
    </citation>
    <scope>NUCLEOTIDE SEQUENCE [LARGE SCALE GENOMIC DNA]</scope>
    <source>
        <strain evidence="14">ATCC 11550 / CBS 779.69 / DSM 880 / IAM 14645 / JCM 23072 / IMI 49137</strain>
    </source>
</reference>
<keyword evidence="7 10" id="KW-0175">Coiled coil</keyword>
<keyword evidence="2" id="KW-0813">Transport</keyword>
<organism evidence="13 14">
    <name type="scientific">Hapsidospora chrysogenum (strain ATCC 11550 / CBS 779.69 / DSM 880 / IAM 14645 / JCM 23072 / IMI 49137)</name>
    <name type="common">Acremonium chrysogenum</name>
    <dbReference type="NCBI Taxonomy" id="857340"/>
    <lineage>
        <taxon>Eukaryota</taxon>
        <taxon>Fungi</taxon>
        <taxon>Dikarya</taxon>
        <taxon>Ascomycota</taxon>
        <taxon>Pezizomycotina</taxon>
        <taxon>Sordariomycetes</taxon>
        <taxon>Hypocreomycetidae</taxon>
        <taxon>Hypocreales</taxon>
        <taxon>Bionectriaceae</taxon>
        <taxon>Hapsidospora</taxon>
    </lineage>
</organism>
<dbReference type="Proteomes" id="UP000029964">
    <property type="component" value="Unassembled WGS sequence"/>
</dbReference>
<dbReference type="OrthoDB" id="46868at2759"/>
<evidence type="ECO:0000256" key="9">
    <source>
        <dbReference type="ARBA" id="ARBA00037934"/>
    </source>
</evidence>
<keyword evidence="8" id="KW-0472">Membrane</keyword>
<protein>
    <recommendedName>
        <fullName evidence="12">Sec20 C-terminal domain-containing protein</fullName>
    </recommendedName>
</protein>
<evidence type="ECO:0000313" key="14">
    <source>
        <dbReference type="Proteomes" id="UP000029964"/>
    </source>
</evidence>
<feature type="coiled-coil region" evidence="10">
    <location>
        <begin position="59"/>
        <end position="101"/>
    </location>
</feature>
<dbReference type="GO" id="GO:0031201">
    <property type="term" value="C:SNARE complex"/>
    <property type="evidence" value="ECO:0007669"/>
    <property type="project" value="TreeGrafter"/>
</dbReference>
<dbReference type="GO" id="GO:0005789">
    <property type="term" value="C:endoplasmic reticulum membrane"/>
    <property type="evidence" value="ECO:0007669"/>
    <property type="project" value="UniProtKB-SubCell"/>
</dbReference>
<accession>A0A086T0X5</accession>
<dbReference type="PANTHER" id="PTHR12825:SF0">
    <property type="entry name" value="VESICLE TRANSPORT PROTEIN SEC20"/>
    <property type="match status" value="1"/>
</dbReference>
<dbReference type="Pfam" id="PF03908">
    <property type="entry name" value="Sec20"/>
    <property type="match status" value="1"/>
</dbReference>
<dbReference type="PANTHER" id="PTHR12825">
    <property type="entry name" value="BNIP1-RELATED"/>
    <property type="match status" value="1"/>
</dbReference>